<dbReference type="NCBIfam" id="TIGR00305">
    <property type="entry name" value="putative toxin-antitoxin system toxin component, PIN family"/>
    <property type="match status" value="1"/>
</dbReference>
<accession>A0A1F4TNL9</accession>
<dbReference type="InterPro" id="IPR002850">
    <property type="entry name" value="PIN_toxin-like"/>
</dbReference>
<reference evidence="2 3" key="1">
    <citation type="journal article" date="2016" name="Nat. Commun.">
        <title>Thousands of microbial genomes shed light on interconnected biogeochemical processes in an aquifer system.</title>
        <authorList>
            <person name="Anantharaman K."/>
            <person name="Brown C.T."/>
            <person name="Hug L.A."/>
            <person name="Sharon I."/>
            <person name="Castelle C.J."/>
            <person name="Probst A.J."/>
            <person name="Thomas B.C."/>
            <person name="Singh A."/>
            <person name="Wilkins M.J."/>
            <person name="Karaoz U."/>
            <person name="Brodie E.L."/>
            <person name="Williams K.H."/>
            <person name="Hubbard S.S."/>
            <person name="Banfield J.F."/>
        </authorList>
    </citation>
    <scope>NUCLEOTIDE SEQUENCE [LARGE SCALE GENOMIC DNA]</scope>
</reference>
<dbReference type="SUPFAM" id="SSF88723">
    <property type="entry name" value="PIN domain-like"/>
    <property type="match status" value="1"/>
</dbReference>
<evidence type="ECO:0000313" key="2">
    <source>
        <dbReference type="EMBL" id="OGC34130.1"/>
    </source>
</evidence>
<protein>
    <submittedName>
        <fullName evidence="2">Putative toxin-antitoxin system toxin component, PIN family</fullName>
    </submittedName>
</protein>
<organism evidence="2 3">
    <name type="scientific">candidate division WOR-1 bacterium RIFOXYC2_FULL_41_25</name>
    <dbReference type="NCBI Taxonomy" id="1802586"/>
    <lineage>
        <taxon>Bacteria</taxon>
        <taxon>Bacillati</taxon>
        <taxon>Saganbacteria</taxon>
    </lineage>
</organism>
<comment type="caution">
    <text evidence="2">The sequence shown here is derived from an EMBL/GenBank/DDBJ whole genome shotgun (WGS) entry which is preliminary data.</text>
</comment>
<dbReference type="PANTHER" id="PTHR34610:SF3">
    <property type="entry name" value="SSL7007 PROTEIN"/>
    <property type="match status" value="1"/>
</dbReference>
<evidence type="ECO:0000313" key="3">
    <source>
        <dbReference type="Proteomes" id="UP000177309"/>
    </source>
</evidence>
<dbReference type="Proteomes" id="UP000177309">
    <property type="component" value="Unassembled WGS sequence"/>
</dbReference>
<feature type="domain" description="PIN" evidence="1">
    <location>
        <begin position="2"/>
        <end position="118"/>
    </location>
</feature>
<dbReference type="Gene3D" id="3.40.50.1010">
    <property type="entry name" value="5'-nuclease"/>
    <property type="match status" value="1"/>
</dbReference>
<dbReference type="InterPro" id="IPR029060">
    <property type="entry name" value="PIN-like_dom_sf"/>
</dbReference>
<gene>
    <name evidence="2" type="ORF">A2462_01150</name>
</gene>
<dbReference type="Pfam" id="PF13470">
    <property type="entry name" value="PIN_3"/>
    <property type="match status" value="1"/>
</dbReference>
<evidence type="ECO:0000259" key="1">
    <source>
        <dbReference type="SMART" id="SM00670"/>
    </source>
</evidence>
<dbReference type="AlphaFoldDB" id="A0A1F4TNL9"/>
<name>A0A1F4TNL9_UNCSA</name>
<dbReference type="EMBL" id="MEUI01000022">
    <property type="protein sequence ID" value="OGC34130.1"/>
    <property type="molecule type" value="Genomic_DNA"/>
</dbReference>
<dbReference type="SMART" id="SM00670">
    <property type="entry name" value="PINc"/>
    <property type="match status" value="1"/>
</dbReference>
<dbReference type="InterPro" id="IPR002716">
    <property type="entry name" value="PIN_dom"/>
</dbReference>
<proteinExistence type="predicted"/>
<sequence>MLKIILDTNIIVSLFIKRSETAKTVFAALKNNSFQLVISEAILKETLEVLSRPRIRQLTKMSKKEIRQLGLLLLENALKVKPLIKIEMCRDHFDDKFLECAVAAKADYLVSGDKDLLVLKSFRGTAIIRLAEFIGILADQ</sequence>
<dbReference type="PANTHER" id="PTHR34610">
    <property type="entry name" value="SSL7007 PROTEIN"/>
    <property type="match status" value="1"/>
</dbReference>